<feature type="region of interest" description="Disordered" evidence="1">
    <location>
        <begin position="427"/>
        <end position="459"/>
    </location>
</feature>
<feature type="compositionally biased region" description="Acidic residues" evidence="1">
    <location>
        <begin position="428"/>
        <end position="453"/>
    </location>
</feature>
<sequence>NGAYDDATGIWTIGDLANGASVSLEVTASVNATGDYFNVAEVSEANEDDTDSTPDNDDGDQSEDDEDSAETTPNPIIDLELTKVVDNATPNVGEEVTFTVTVENQGPSDATGVAVRDNLPSGYTFVSSNGAYDDATGIWTIGDLANGASVSLEITASVNATGDYFNVAEVSEANEDDTDSTPDNDDGDQSEDDEDSAETTPNPIIDLELTKVVDNATPNVGEEVTFTVTVENQGPSDATGVAVRDNLPSGYTFVSSNGAYDDATGIWTIGDLANGASVSLEITASVNATGDYFNVAEVSEANEDDTDSTPDNDDGDQSEDDEDSAETTPNPIIDLELTKVVDNATPNVGEEVTFTVTVENQGPSDATGVAVRDNLPSGYTFVSSNGAYDDATGIWTIGDLANGASVSLEITASVNATGDYFNVAEVSEANEDDTDSTPDNDDGDQSEDDEDSAETTPNPIIDLELTKVVDNATPNVGEEVTFTVTVENQGPSDATGVAVRDNLPSGYTFVSSNGAYDDATGIWTIGDLANGASVSLEITASVNATGDYFNVAEVSEANEDDTDSTPDNDDGDQSEDDEDSAETTPNPIIDLELTKVVDNATPNVGEEVTFTVTVENQGPSDATGVAVRDNLPSGYTFVSSNGAYDDATGIWTIGDLANGASVSLEITASVNATGDYFNVAEVSEANEDDTDSTPDNDDGDQSEDDEDSAETTPNPIIDLELTKVVDNATPNVGEEVTFTVTVENQGPSDATGVAVRDNLPSGYTFVSSNGAYDDATGIWTIGDLANGASVSLEITASVNATGDYFNVAEVSEANEDDTDSTPDNDDGDQSEDDEDSAETTPNPIIDLELTKVVDNATPNVGEEVTFTVTVENQGPSDATGVAVRDNLPSGYTFVSSNGAYDDATGIWTIGDLANGASVSLEITASVNATGDYFNVAEVSEANEDDTDSTPDNDDGDQSEDDEDSAETDPNPIIDLELTKVVDNATPNVGEEVTFTVTVENQGPSDATGVAVRDNL</sequence>
<feature type="compositionally biased region" description="Acidic residues" evidence="1">
    <location>
        <begin position="172"/>
        <end position="197"/>
    </location>
</feature>
<feature type="region of interest" description="Disordered" evidence="1">
    <location>
        <begin position="939"/>
        <end position="986"/>
    </location>
</feature>
<feature type="domain" description="DUF11" evidence="2">
    <location>
        <begin position="718"/>
        <end position="825"/>
    </location>
</feature>
<feature type="region of interest" description="Disordered" evidence="1">
    <location>
        <begin position="811"/>
        <end position="843"/>
    </location>
</feature>
<dbReference type="InterPro" id="IPR013783">
    <property type="entry name" value="Ig-like_fold"/>
</dbReference>
<feature type="domain" description="DUF11" evidence="2">
    <location>
        <begin position="590"/>
        <end position="697"/>
    </location>
</feature>
<dbReference type="EMBL" id="JPOS01000028">
    <property type="protein sequence ID" value="KGE87988.1"/>
    <property type="molecule type" value="Genomic_DNA"/>
</dbReference>
<accession>A0A098S8I2</accession>
<feature type="domain" description="DUF11" evidence="2">
    <location>
        <begin position="78"/>
        <end position="185"/>
    </location>
</feature>
<feature type="compositionally biased region" description="Acidic residues" evidence="1">
    <location>
        <begin position="684"/>
        <end position="709"/>
    </location>
</feature>
<comment type="caution">
    <text evidence="3">The sequence shown here is derived from an EMBL/GenBank/DDBJ whole genome shotgun (WGS) entry which is preliminary data.</text>
</comment>
<protein>
    <recommendedName>
        <fullName evidence="2">DUF11 domain-containing protein</fullName>
    </recommendedName>
</protein>
<evidence type="ECO:0000256" key="1">
    <source>
        <dbReference type="SAM" id="MobiDB-lite"/>
    </source>
</evidence>
<evidence type="ECO:0000259" key="2">
    <source>
        <dbReference type="Pfam" id="PF01345"/>
    </source>
</evidence>
<feature type="region of interest" description="Disordered" evidence="1">
    <location>
        <begin position="299"/>
        <end position="331"/>
    </location>
</feature>
<feature type="compositionally biased region" description="Acidic residues" evidence="1">
    <location>
        <begin position="556"/>
        <end position="581"/>
    </location>
</feature>
<dbReference type="InterPro" id="IPR047589">
    <property type="entry name" value="DUF11_rpt"/>
</dbReference>
<dbReference type="STRING" id="1524460.IX84_11755"/>
<feature type="compositionally biased region" description="Acidic residues" evidence="1">
    <location>
        <begin position="940"/>
        <end position="966"/>
    </location>
</feature>
<feature type="domain" description="DUF11" evidence="2">
    <location>
        <begin position="334"/>
        <end position="441"/>
    </location>
</feature>
<keyword evidence="4" id="KW-1185">Reference proteome</keyword>
<proteinExistence type="predicted"/>
<feature type="domain" description="DUF11" evidence="2">
    <location>
        <begin position="206"/>
        <end position="313"/>
    </location>
</feature>
<dbReference type="AlphaFoldDB" id="A0A098S8I2"/>
<feature type="region of interest" description="Disordered" evidence="1">
    <location>
        <begin position="683"/>
        <end position="715"/>
    </location>
</feature>
<dbReference type="NCBIfam" id="TIGR01451">
    <property type="entry name" value="B_ant_repeat"/>
    <property type="match status" value="8"/>
</dbReference>
<feature type="non-terminal residue" evidence="3">
    <location>
        <position position="1015"/>
    </location>
</feature>
<feature type="non-terminal residue" evidence="3">
    <location>
        <position position="1"/>
    </location>
</feature>
<feature type="domain" description="DUF11" evidence="2">
    <location>
        <begin position="1"/>
        <end position="57"/>
    </location>
</feature>
<dbReference type="InterPro" id="IPR051172">
    <property type="entry name" value="Chlamydia_OmcB"/>
</dbReference>
<evidence type="ECO:0000313" key="4">
    <source>
        <dbReference type="Proteomes" id="UP000029736"/>
    </source>
</evidence>
<dbReference type="OrthoDB" id="9805017at2"/>
<name>A0A098S8I2_9BACT</name>
<feature type="compositionally biased region" description="Acidic residues" evidence="1">
    <location>
        <begin position="812"/>
        <end position="837"/>
    </location>
</feature>
<feature type="domain" description="DUF11" evidence="2">
    <location>
        <begin position="846"/>
        <end position="953"/>
    </location>
</feature>
<evidence type="ECO:0000313" key="3">
    <source>
        <dbReference type="EMBL" id="KGE87988.1"/>
    </source>
</evidence>
<feature type="domain" description="DUF11" evidence="2">
    <location>
        <begin position="974"/>
        <end position="1015"/>
    </location>
</feature>
<dbReference type="Proteomes" id="UP000029736">
    <property type="component" value="Unassembled WGS sequence"/>
</dbReference>
<feature type="compositionally biased region" description="Acidic residues" evidence="1">
    <location>
        <begin position="300"/>
        <end position="325"/>
    </location>
</feature>
<feature type="region of interest" description="Disordered" evidence="1">
    <location>
        <begin position="171"/>
        <end position="203"/>
    </location>
</feature>
<dbReference type="InterPro" id="IPR001434">
    <property type="entry name" value="OmcB-like_DUF11"/>
</dbReference>
<gene>
    <name evidence="3" type="ORF">IX84_11755</name>
</gene>
<feature type="compositionally biased region" description="Acidic residues" evidence="1">
    <location>
        <begin position="44"/>
        <end position="69"/>
    </location>
</feature>
<dbReference type="Pfam" id="PF01345">
    <property type="entry name" value="DUF11"/>
    <property type="match status" value="9"/>
</dbReference>
<feature type="region of interest" description="Disordered" evidence="1">
    <location>
        <begin position="42"/>
        <end position="74"/>
    </location>
</feature>
<dbReference type="PANTHER" id="PTHR34819">
    <property type="entry name" value="LARGE CYSTEINE-RICH PERIPLASMIC PROTEIN OMCB"/>
    <property type="match status" value="1"/>
</dbReference>
<feature type="region of interest" description="Disordered" evidence="1">
    <location>
        <begin position="996"/>
        <end position="1015"/>
    </location>
</feature>
<dbReference type="PANTHER" id="PTHR34819:SF3">
    <property type="entry name" value="CELL SURFACE PROTEIN"/>
    <property type="match status" value="1"/>
</dbReference>
<feature type="region of interest" description="Disordered" evidence="1">
    <location>
        <begin position="555"/>
        <end position="587"/>
    </location>
</feature>
<dbReference type="Gene3D" id="2.60.40.10">
    <property type="entry name" value="Immunoglobulins"/>
    <property type="match status" value="8"/>
</dbReference>
<reference evidence="3 4" key="1">
    <citation type="journal article" date="2014" name="Int. J. Syst. Evol. Microbiol.">
        <title>Phaeodactylibacter xiamenensis gen. nov., sp. nov., a member of the family Saprospiraceae isolated from the marine alga Phaeodactylum tricornutum.</title>
        <authorList>
            <person name="Chen Z.Jr."/>
            <person name="Lei X."/>
            <person name="Lai Q."/>
            <person name="Li Y."/>
            <person name="Zhang B."/>
            <person name="Zhang J."/>
            <person name="Zhang H."/>
            <person name="Yang L."/>
            <person name="Zheng W."/>
            <person name="Tian Y."/>
            <person name="Yu Z."/>
            <person name="Xu H.Jr."/>
            <person name="Zheng T."/>
        </authorList>
    </citation>
    <scope>NUCLEOTIDE SEQUENCE [LARGE SCALE GENOMIC DNA]</scope>
    <source>
        <strain evidence="3 4">KD52</strain>
    </source>
</reference>
<organism evidence="3 4">
    <name type="scientific">Phaeodactylibacter xiamenensis</name>
    <dbReference type="NCBI Taxonomy" id="1524460"/>
    <lineage>
        <taxon>Bacteria</taxon>
        <taxon>Pseudomonadati</taxon>
        <taxon>Bacteroidota</taxon>
        <taxon>Saprospiria</taxon>
        <taxon>Saprospirales</taxon>
        <taxon>Haliscomenobacteraceae</taxon>
        <taxon>Phaeodactylibacter</taxon>
    </lineage>
</organism>
<feature type="domain" description="DUF11" evidence="2">
    <location>
        <begin position="462"/>
        <end position="569"/>
    </location>
</feature>